<dbReference type="InterPro" id="IPR018376">
    <property type="entry name" value="Enoyl-CoA_hyd/isom_CS"/>
</dbReference>
<dbReference type="EMBL" id="JASJQH010006902">
    <property type="protein sequence ID" value="KAK9728185.1"/>
    <property type="molecule type" value="Genomic_DNA"/>
</dbReference>
<evidence type="ECO:0000256" key="2">
    <source>
        <dbReference type="ARBA" id="ARBA00011915"/>
    </source>
</evidence>
<dbReference type="GO" id="GO:0003860">
    <property type="term" value="F:3-hydroxyisobutyryl-CoA hydrolase activity"/>
    <property type="evidence" value="ECO:0007669"/>
    <property type="project" value="UniProtKB-EC"/>
</dbReference>
<dbReference type="Pfam" id="PF16113">
    <property type="entry name" value="ECH_2"/>
    <property type="match status" value="1"/>
</dbReference>
<evidence type="ECO:0000256" key="1">
    <source>
        <dbReference type="ARBA" id="ARBA00001709"/>
    </source>
</evidence>
<organism evidence="5 6">
    <name type="scientific">Basidiobolus ranarum</name>
    <dbReference type="NCBI Taxonomy" id="34480"/>
    <lineage>
        <taxon>Eukaryota</taxon>
        <taxon>Fungi</taxon>
        <taxon>Fungi incertae sedis</taxon>
        <taxon>Zoopagomycota</taxon>
        <taxon>Entomophthoromycotina</taxon>
        <taxon>Basidiobolomycetes</taxon>
        <taxon>Basidiobolales</taxon>
        <taxon>Basidiobolaceae</taxon>
        <taxon>Basidiobolus</taxon>
    </lineage>
</organism>
<accession>A0ABR2W9X8</accession>
<proteinExistence type="predicted"/>
<keyword evidence="3 5" id="KW-0378">Hydrolase</keyword>
<feature type="domain" description="Enoyl-CoA hydratase/isomerase" evidence="4">
    <location>
        <begin position="36"/>
        <end position="357"/>
    </location>
</feature>
<comment type="caution">
    <text evidence="5">The sequence shown here is derived from an EMBL/GenBank/DDBJ whole genome shotgun (WGS) entry which is preliminary data.</text>
</comment>
<evidence type="ECO:0000256" key="3">
    <source>
        <dbReference type="ARBA" id="ARBA00022801"/>
    </source>
</evidence>
<dbReference type="PANTHER" id="PTHR43176">
    <property type="entry name" value="3-HYDROXYISOBUTYRYL-COA HYDROLASE-RELATED"/>
    <property type="match status" value="1"/>
</dbReference>
<dbReference type="Gene3D" id="3.90.226.10">
    <property type="entry name" value="2-enoyl-CoA Hydratase, Chain A, domain 1"/>
    <property type="match status" value="1"/>
</dbReference>
<dbReference type="SUPFAM" id="SSF52096">
    <property type="entry name" value="ClpP/crotonase"/>
    <property type="match status" value="1"/>
</dbReference>
<dbReference type="InterPro" id="IPR045004">
    <property type="entry name" value="ECH_dom"/>
</dbReference>
<dbReference type="CDD" id="cd06558">
    <property type="entry name" value="crotonase-like"/>
    <property type="match status" value="1"/>
</dbReference>
<protein>
    <recommendedName>
        <fullName evidence="2">3-hydroxyisobutyryl-CoA hydrolase</fullName>
        <ecNumber evidence="2">3.1.2.4</ecNumber>
    </recommendedName>
</protein>
<evidence type="ECO:0000313" key="6">
    <source>
        <dbReference type="Proteomes" id="UP001479436"/>
    </source>
</evidence>
<dbReference type="EC" id="3.1.2.4" evidence="2"/>
<keyword evidence="6" id="KW-1185">Reference proteome</keyword>
<sequence>MFRYIGKRASLAGQAGVKNCRWYTNFRTQNVGTNLVVTLDKPQSLNALGLDMCRDLGEIIRESNQSDIGMILLKSSSPKAFCAGGDVRELIGAIAENKEKGKEYFQMEYGLDYAIATTKTPIVAFMNGITMGGGCGISVHAPFRIATETTLMAMPETRIGLFPDVGSTFFLSRMDGELGVYLGLTGERLKGEDVFLSGLATHYVPSAQLSNLEKDLCDLDIPEPEVIGQVIQEYSEESSSQFSLDNVRPIIDECFKYNTMEEIVQALTDERSEFSKQTLETLNQMSPTSLKITLKSIRAAKTLSISDAFKMEYKLALKCLEGHDFTEGVTKQLITKTRDPSWVPAKLSDVSLSEIEKTYFNWEPETPLSIPEELTYMEYPHRKNTLPSEREVQQLLSGENPDAGSMQLDRAGIVSWFESDRMEKPGVTKKVLEILSRKTVVMEDGQLKWASAHQS</sequence>
<comment type="catalytic activity">
    <reaction evidence="1">
        <text>3-hydroxy-2-methylpropanoyl-CoA + H2O = 3-hydroxy-2-methylpropanoate + CoA + H(+)</text>
        <dbReference type="Rhea" id="RHEA:20888"/>
        <dbReference type="ChEBI" id="CHEBI:11805"/>
        <dbReference type="ChEBI" id="CHEBI:15377"/>
        <dbReference type="ChEBI" id="CHEBI:15378"/>
        <dbReference type="ChEBI" id="CHEBI:57287"/>
        <dbReference type="ChEBI" id="CHEBI:57340"/>
        <dbReference type="EC" id="3.1.2.4"/>
    </reaction>
</comment>
<dbReference type="InterPro" id="IPR029045">
    <property type="entry name" value="ClpP/crotonase-like_dom_sf"/>
</dbReference>
<reference evidence="5 6" key="1">
    <citation type="submission" date="2023-04" db="EMBL/GenBank/DDBJ databases">
        <title>Genome of Basidiobolus ranarum AG-B5.</title>
        <authorList>
            <person name="Stajich J.E."/>
            <person name="Carter-House D."/>
            <person name="Gryganskyi A."/>
        </authorList>
    </citation>
    <scope>NUCLEOTIDE SEQUENCE [LARGE SCALE GENOMIC DNA]</scope>
    <source>
        <strain evidence="5 6">AG-B5</strain>
    </source>
</reference>
<evidence type="ECO:0000313" key="5">
    <source>
        <dbReference type="EMBL" id="KAK9728185.1"/>
    </source>
</evidence>
<dbReference type="NCBIfam" id="NF004127">
    <property type="entry name" value="PRK05617.1"/>
    <property type="match status" value="1"/>
</dbReference>
<dbReference type="PROSITE" id="PS00166">
    <property type="entry name" value="ENOYL_COA_HYDRATASE"/>
    <property type="match status" value="1"/>
</dbReference>
<evidence type="ECO:0000259" key="4">
    <source>
        <dbReference type="Pfam" id="PF16113"/>
    </source>
</evidence>
<gene>
    <name evidence="5" type="primary">EHD3_1</name>
    <name evidence="5" type="ORF">K7432_001240</name>
</gene>
<dbReference type="PANTHER" id="PTHR43176:SF3">
    <property type="entry name" value="3-HYDROXYISOBUTYRYL-COA HYDROLASE, MITOCHONDRIAL"/>
    <property type="match status" value="1"/>
</dbReference>
<dbReference type="InterPro" id="IPR032259">
    <property type="entry name" value="HIBYL-CoA-H"/>
</dbReference>
<name>A0ABR2W9X8_9FUNG</name>
<dbReference type="Proteomes" id="UP001479436">
    <property type="component" value="Unassembled WGS sequence"/>
</dbReference>